<reference evidence="1 2" key="2">
    <citation type="journal article" date="2022" name="Mol. Ecol. Resour.">
        <title>The genomes of chicory, endive, great burdock and yacon provide insights into Asteraceae paleo-polyploidization history and plant inulin production.</title>
        <authorList>
            <person name="Fan W."/>
            <person name="Wang S."/>
            <person name="Wang H."/>
            <person name="Wang A."/>
            <person name="Jiang F."/>
            <person name="Liu H."/>
            <person name="Zhao H."/>
            <person name="Xu D."/>
            <person name="Zhang Y."/>
        </authorList>
    </citation>
    <scope>NUCLEOTIDE SEQUENCE [LARGE SCALE GENOMIC DNA]</scope>
    <source>
        <strain evidence="2">cv. Niubang</strain>
    </source>
</reference>
<proteinExistence type="predicted"/>
<protein>
    <submittedName>
        <fullName evidence="1">Uncharacterized protein</fullName>
    </submittedName>
</protein>
<reference evidence="2" key="1">
    <citation type="journal article" date="2022" name="Mol. Ecol. Resour.">
        <title>The genomes of chicory, endive, great burdock and yacon provide insights into Asteraceae palaeo-polyploidization history and plant inulin production.</title>
        <authorList>
            <person name="Fan W."/>
            <person name="Wang S."/>
            <person name="Wang H."/>
            <person name="Wang A."/>
            <person name="Jiang F."/>
            <person name="Liu H."/>
            <person name="Zhao H."/>
            <person name="Xu D."/>
            <person name="Zhang Y."/>
        </authorList>
    </citation>
    <scope>NUCLEOTIDE SEQUENCE [LARGE SCALE GENOMIC DNA]</scope>
    <source>
        <strain evidence="2">cv. Niubang</strain>
    </source>
</reference>
<evidence type="ECO:0000313" key="1">
    <source>
        <dbReference type="EMBL" id="KAI3685446.1"/>
    </source>
</evidence>
<name>A0ACB8YJ06_ARCLA</name>
<accession>A0ACB8YJ06</accession>
<evidence type="ECO:0000313" key="2">
    <source>
        <dbReference type="Proteomes" id="UP001055879"/>
    </source>
</evidence>
<comment type="caution">
    <text evidence="1">The sequence shown here is derived from an EMBL/GenBank/DDBJ whole genome shotgun (WGS) entry which is preliminary data.</text>
</comment>
<dbReference type="EMBL" id="CM042058">
    <property type="protein sequence ID" value="KAI3685446.1"/>
    <property type="molecule type" value="Genomic_DNA"/>
</dbReference>
<sequence>MIMSFDPTGQELPLTMILHFILPFIAFDCTGEPEASSSYLRQSSLRLLMADLKLFPLVSTAFSEAKNKIIFNWKKGEKKRRGDNGEVKRWRVMRRRLWQRGGGSGRETAESDEVGGVENGYSPINVHHFCWIYLDEGRVAPDNKVGRFISDTVSSIAKLSPTAFDKLVNDTHQVPFSVSKLVADGVGASVPAGLLFWSFLVTLLIPLILGKVDRHVARIVVRLGWVSIEKLPDGVLIHELKEVERMSSRMVARRLESKLLPMFTRVATLHSHATSFDAKKDI</sequence>
<organism evidence="1 2">
    <name type="scientific">Arctium lappa</name>
    <name type="common">Greater burdock</name>
    <name type="synonym">Lappa major</name>
    <dbReference type="NCBI Taxonomy" id="4217"/>
    <lineage>
        <taxon>Eukaryota</taxon>
        <taxon>Viridiplantae</taxon>
        <taxon>Streptophyta</taxon>
        <taxon>Embryophyta</taxon>
        <taxon>Tracheophyta</taxon>
        <taxon>Spermatophyta</taxon>
        <taxon>Magnoliopsida</taxon>
        <taxon>eudicotyledons</taxon>
        <taxon>Gunneridae</taxon>
        <taxon>Pentapetalae</taxon>
        <taxon>asterids</taxon>
        <taxon>campanulids</taxon>
        <taxon>Asterales</taxon>
        <taxon>Asteraceae</taxon>
        <taxon>Carduoideae</taxon>
        <taxon>Cardueae</taxon>
        <taxon>Arctiinae</taxon>
        <taxon>Arctium</taxon>
    </lineage>
</organism>
<gene>
    <name evidence="1" type="ORF">L6452_34688</name>
</gene>
<dbReference type="Proteomes" id="UP001055879">
    <property type="component" value="Linkage Group LG12"/>
</dbReference>
<keyword evidence="2" id="KW-1185">Reference proteome</keyword>